<comment type="caution">
    <text evidence="2">The sequence shown here is derived from an EMBL/GenBank/DDBJ whole genome shotgun (WGS) entry which is preliminary data.</text>
</comment>
<feature type="domain" description="Reverse transcriptase" evidence="1">
    <location>
        <begin position="245"/>
        <end position="450"/>
    </location>
</feature>
<dbReference type="SUPFAM" id="SSF56672">
    <property type="entry name" value="DNA/RNA polymerases"/>
    <property type="match status" value="1"/>
</dbReference>
<proteinExistence type="predicted"/>
<dbReference type="CDD" id="cd01650">
    <property type="entry name" value="RT_nLTR_like"/>
    <property type="match status" value="1"/>
</dbReference>
<reference evidence="2" key="1">
    <citation type="submission" date="2020-08" db="EMBL/GenBank/DDBJ databases">
        <title>Multicomponent nature underlies the extraordinary mechanical properties of spider dragline silk.</title>
        <authorList>
            <person name="Kono N."/>
            <person name="Nakamura H."/>
            <person name="Mori M."/>
            <person name="Yoshida Y."/>
            <person name="Ohtoshi R."/>
            <person name="Malay A.D."/>
            <person name="Moran D.A.P."/>
            <person name="Tomita M."/>
            <person name="Numata K."/>
            <person name="Arakawa K."/>
        </authorList>
    </citation>
    <scope>NUCLEOTIDE SEQUENCE</scope>
</reference>
<dbReference type="GO" id="GO:0071897">
    <property type="term" value="P:DNA biosynthetic process"/>
    <property type="evidence" value="ECO:0007669"/>
    <property type="project" value="UniProtKB-ARBA"/>
</dbReference>
<evidence type="ECO:0000313" key="3">
    <source>
        <dbReference type="Proteomes" id="UP000887013"/>
    </source>
</evidence>
<gene>
    <name evidence="2" type="primary">pol</name>
    <name evidence="2" type="ORF">NPIL_39401</name>
</gene>
<name>A0A8X6N2F2_NEPPI</name>
<organism evidence="2 3">
    <name type="scientific">Nephila pilipes</name>
    <name type="common">Giant wood spider</name>
    <name type="synonym">Nephila maculata</name>
    <dbReference type="NCBI Taxonomy" id="299642"/>
    <lineage>
        <taxon>Eukaryota</taxon>
        <taxon>Metazoa</taxon>
        <taxon>Ecdysozoa</taxon>
        <taxon>Arthropoda</taxon>
        <taxon>Chelicerata</taxon>
        <taxon>Arachnida</taxon>
        <taxon>Araneae</taxon>
        <taxon>Araneomorphae</taxon>
        <taxon>Entelegynae</taxon>
        <taxon>Araneoidea</taxon>
        <taxon>Nephilidae</taxon>
        <taxon>Nephila</taxon>
    </lineage>
</organism>
<dbReference type="InterPro" id="IPR043502">
    <property type="entry name" value="DNA/RNA_pol_sf"/>
</dbReference>
<protein>
    <submittedName>
        <fullName evidence="2">Retrovirus-related Pol polyprotein from type-2 retrotransposable element R2DM</fullName>
    </submittedName>
</protein>
<dbReference type="AlphaFoldDB" id="A0A8X6N2F2"/>
<dbReference type="Proteomes" id="UP000887013">
    <property type="component" value="Unassembled WGS sequence"/>
</dbReference>
<sequence>KEEIKKRALPLIIPPATKLLKKKRFHKIRSNSDGYPGDIPLAMPLQEDSTSSSQENQRIVHHKIDVERIAILDSFAEPLDALIEVDDIDDAFPKFEKLLADLSSVIQEHFHLTKTNSSQSKKPAASVASKAFDPQNAQAVQKLYKWNRRRCIRNIVNPNFSRCPAPKENIFSHFKNSWAPPKSNYNLPLSPNLDLPPVIDFMSPETIASSLQGCENSAPGPDLITYHHWKTCDPRCFILSKIFNICLKFKSIPSEWKISNCILLPKKGDPALLENWRPITLSNTIYKLFSKCLARRLQDWCEMHEVLSPCQKGFTPFDGVIEHNFVIGQHLEAARRNHSQSFLVWLDISNAFGSVPHDVIFSAMANAGIDSEFIELIKNMYIESSTKIFSNEGTTDPIPISCGVKQGCPLSGILFNLSINHILQELQKNECSHSILAFADDLVLLGKDKE</sequence>
<evidence type="ECO:0000259" key="1">
    <source>
        <dbReference type="PROSITE" id="PS50878"/>
    </source>
</evidence>
<dbReference type="PANTHER" id="PTHR19446">
    <property type="entry name" value="REVERSE TRANSCRIPTASES"/>
    <property type="match status" value="1"/>
</dbReference>
<dbReference type="Pfam" id="PF00078">
    <property type="entry name" value="RVT_1"/>
    <property type="match status" value="1"/>
</dbReference>
<dbReference type="PROSITE" id="PS50878">
    <property type="entry name" value="RT_POL"/>
    <property type="match status" value="1"/>
</dbReference>
<accession>A0A8X6N2F2</accession>
<dbReference type="InterPro" id="IPR000477">
    <property type="entry name" value="RT_dom"/>
</dbReference>
<evidence type="ECO:0000313" key="2">
    <source>
        <dbReference type="EMBL" id="GFS90445.1"/>
    </source>
</evidence>
<keyword evidence="3" id="KW-1185">Reference proteome</keyword>
<feature type="non-terminal residue" evidence="2">
    <location>
        <position position="1"/>
    </location>
</feature>
<dbReference type="EMBL" id="BMAW01099512">
    <property type="protein sequence ID" value="GFS90445.1"/>
    <property type="molecule type" value="Genomic_DNA"/>
</dbReference>
<feature type="non-terminal residue" evidence="2">
    <location>
        <position position="450"/>
    </location>
</feature>